<protein>
    <submittedName>
        <fullName evidence="3">Uncharacterized protein</fullName>
    </submittedName>
</protein>
<dbReference type="Proteomes" id="UP001153069">
    <property type="component" value="Unassembled WGS sequence"/>
</dbReference>
<keyword evidence="4" id="KW-1185">Reference proteome</keyword>
<keyword evidence="1" id="KW-0812">Transmembrane</keyword>
<feature type="chain" id="PRO_5040450239" evidence="2">
    <location>
        <begin position="17"/>
        <end position="532"/>
    </location>
</feature>
<sequence length="532" mass="58259">MGVLQISLNLLSFSLSLLLLVDHHDIVINGEVIAGYKPAYQVTDHAALDLDQQLMTWLLEAQNLTQASLVYQKGAHSKSYAAITLQQTTGKINKNTAFVGTSIGGEPVTLYAYSDFEAGATELKLRYATSDIQSEYSFCQVGKNPEPVLHGCLTALGTVSLEGIQSAALPYTYNPETDNKNGRTLAGFSTGAEKKMGKCGPQCPYVDYAKYLNYFGEFDYGNQWIMAAFEKRETKFSMGNVDFRPYSQPALHKAIQVATLNMNVWMYVIREFEDALDDCNKGCASDQCNADKVNAWDEGIAFYTGSLEGDDGLGDGVLAYALADDLCKDFKTCGASGDVTTGLSYVNQEVFSLSDSAVELLMAEKCAETRFYVQEIVGLITVPLVQGLLRATYQSMYAEDEESRDMAKGEAAAFAASVVPILHNCSESDAAMVQEQLAYTSDQRDYVAIKQALERHYECMGITCTQVGGLWDPNINEYRKDAAACVTLDEETSSTSWQWAALGVGVGSAAMILLLAVLLMREEQKSLRLSRK</sequence>
<dbReference type="AlphaFoldDB" id="A0A9N8DED3"/>
<dbReference type="OrthoDB" id="41870at2759"/>
<gene>
    <name evidence="3" type="ORF">SEMRO_100_G051340.1</name>
</gene>
<organism evidence="3 4">
    <name type="scientific">Seminavis robusta</name>
    <dbReference type="NCBI Taxonomy" id="568900"/>
    <lineage>
        <taxon>Eukaryota</taxon>
        <taxon>Sar</taxon>
        <taxon>Stramenopiles</taxon>
        <taxon>Ochrophyta</taxon>
        <taxon>Bacillariophyta</taxon>
        <taxon>Bacillariophyceae</taxon>
        <taxon>Bacillariophycidae</taxon>
        <taxon>Naviculales</taxon>
        <taxon>Naviculaceae</taxon>
        <taxon>Seminavis</taxon>
    </lineage>
</organism>
<evidence type="ECO:0000256" key="1">
    <source>
        <dbReference type="SAM" id="Phobius"/>
    </source>
</evidence>
<keyword evidence="1" id="KW-1133">Transmembrane helix</keyword>
<reference evidence="3" key="1">
    <citation type="submission" date="2020-06" db="EMBL/GenBank/DDBJ databases">
        <authorList>
            <consortium name="Plant Systems Biology data submission"/>
        </authorList>
    </citation>
    <scope>NUCLEOTIDE SEQUENCE</scope>
    <source>
        <strain evidence="3">D6</strain>
    </source>
</reference>
<comment type="caution">
    <text evidence="3">The sequence shown here is derived from an EMBL/GenBank/DDBJ whole genome shotgun (WGS) entry which is preliminary data.</text>
</comment>
<keyword evidence="2" id="KW-0732">Signal</keyword>
<evidence type="ECO:0000313" key="4">
    <source>
        <dbReference type="Proteomes" id="UP001153069"/>
    </source>
</evidence>
<dbReference type="EMBL" id="CAICTM010000099">
    <property type="protein sequence ID" value="CAB9501129.1"/>
    <property type="molecule type" value="Genomic_DNA"/>
</dbReference>
<keyword evidence="1" id="KW-0472">Membrane</keyword>
<evidence type="ECO:0000256" key="2">
    <source>
        <dbReference type="SAM" id="SignalP"/>
    </source>
</evidence>
<feature type="signal peptide" evidence="2">
    <location>
        <begin position="1"/>
        <end position="16"/>
    </location>
</feature>
<feature type="transmembrane region" description="Helical" evidence="1">
    <location>
        <begin position="497"/>
        <end position="520"/>
    </location>
</feature>
<evidence type="ECO:0000313" key="3">
    <source>
        <dbReference type="EMBL" id="CAB9501129.1"/>
    </source>
</evidence>
<name>A0A9N8DED3_9STRA</name>
<proteinExistence type="predicted"/>
<accession>A0A9N8DED3</accession>